<feature type="domain" description="ABC transporter" evidence="5">
    <location>
        <begin position="30"/>
        <end position="253"/>
    </location>
</feature>
<dbReference type="PANTHER" id="PTHR42734:SF17">
    <property type="entry name" value="METAL TRANSPORT SYSTEM ATP-BINDING PROTEIN TM_0124-RELATED"/>
    <property type="match status" value="1"/>
</dbReference>
<keyword evidence="3" id="KW-0547">Nucleotide-binding</keyword>
<name>A0A2M8LAG4_9BACT</name>
<dbReference type="PROSITE" id="PS50893">
    <property type="entry name" value="ABC_TRANSPORTER_2"/>
    <property type="match status" value="1"/>
</dbReference>
<evidence type="ECO:0000256" key="3">
    <source>
        <dbReference type="ARBA" id="ARBA00022741"/>
    </source>
</evidence>
<evidence type="ECO:0000256" key="1">
    <source>
        <dbReference type="ARBA" id="ARBA00005417"/>
    </source>
</evidence>
<dbReference type="GO" id="GO:0005524">
    <property type="term" value="F:ATP binding"/>
    <property type="evidence" value="ECO:0007669"/>
    <property type="project" value="UniProtKB-KW"/>
</dbReference>
<gene>
    <name evidence="6" type="ORF">COV02_01560</name>
</gene>
<sequence length="260" mass="28770">MEILENNLQKNNLLESQKLLELARVDSKILEVRNLSISCGGEKILDNISFSLEGADNLVILGPNGAGKSMLLKALLGVLSFGGGDVAVSGYIKWKDDVKIGYVPQKISPEKNFPLSVEEFFKIKKIKKEEAISLLNMVGIKDERFIKKQISKISSGQFQRLLVAWSLAGKPDVILMDEPTAGIDVGGEETIYNLIAGIDKEKKLSIILVTHDLSVVYKFADNVLCLNKKLICYGTPNDIVGSESLRKMYGEDVSLYKHEH</sequence>
<dbReference type="PANTHER" id="PTHR42734">
    <property type="entry name" value="METAL TRANSPORT SYSTEM ATP-BINDING PROTEIN TM_0124-RELATED"/>
    <property type="match status" value="1"/>
</dbReference>
<keyword evidence="2" id="KW-0813">Transport</keyword>
<evidence type="ECO:0000313" key="7">
    <source>
        <dbReference type="Proteomes" id="UP000230959"/>
    </source>
</evidence>
<keyword evidence="4 6" id="KW-0067">ATP-binding</keyword>
<dbReference type="InterPro" id="IPR003593">
    <property type="entry name" value="AAA+_ATPase"/>
</dbReference>
<dbReference type="GO" id="GO:0016887">
    <property type="term" value="F:ATP hydrolysis activity"/>
    <property type="evidence" value="ECO:0007669"/>
    <property type="project" value="InterPro"/>
</dbReference>
<dbReference type="Gene3D" id="3.40.50.300">
    <property type="entry name" value="P-loop containing nucleotide triphosphate hydrolases"/>
    <property type="match status" value="1"/>
</dbReference>
<dbReference type="SMART" id="SM00382">
    <property type="entry name" value="AAA"/>
    <property type="match status" value="1"/>
</dbReference>
<dbReference type="Pfam" id="PF00005">
    <property type="entry name" value="ABC_tran"/>
    <property type="match status" value="1"/>
</dbReference>
<evidence type="ECO:0000256" key="4">
    <source>
        <dbReference type="ARBA" id="ARBA00022840"/>
    </source>
</evidence>
<comment type="caution">
    <text evidence="6">The sequence shown here is derived from an EMBL/GenBank/DDBJ whole genome shotgun (WGS) entry which is preliminary data.</text>
</comment>
<dbReference type="InterPro" id="IPR050153">
    <property type="entry name" value="Metal_Ion_Import_ABC"/>
</dbReference>
<dbReference type="InterPro" id="IPR003439">
    <property type="entry name" value="ABC_transporter-like_ATP-bd"/>
</dbReference>
<dbReference type="AlphaFoldDB" id="A0A2M8LAG4"/>
<evidence type="ECO:0000256" key="2">
    <source>
        <dbReference type="ARBA" id="ARBA00022448"/>
    </source>
</evidence>
<accession>A0A2M8LAG4</accession>
<organism evidence="6 7">
    <name type="scientific">Candidatus Terrybacteria bacterium CG10_big_fil_rev_8_21_14_0_10_41_10</name>
    <dbReference type="NCBI Taxonomy" id="1975026"/>
    <lineage>
        <taxon>Bacteria</taxon>
        <taxon>Candidatus Terryibacteriota</taxon>
    </lineage>
</organism>
<dbReference type="Proteomes" id="UP000230959">
    <property type="component" value="Unassembled WGS sequence"/>
</dbReference>
<dbReference type="SUPFAM" id="SSF52540">
    <property type="entry name" value="P-loop containing nucleoside triphosphate hydrolases"/>
    <property type="match status" value="1"/>
</dbReference>
<evidence type="ECO:0000259" key="5">
    <source>
        <dbReference type="PROSITE" id="PS50893"/>
    </source>
</evidence>
<proteinExistence type="inferred from homology"/>
<reference evidence="7" key="1">
    <citation type="submission" date="2017-09" db="EMBL/GenBank/DDBJ databases">
        <title>Depth-based differentiation of microbial function through sediment-hosted aquifers and enrichment of novel symbionts in the deep terrestrial subsurface.</title>
        <authorList>
            <person name="Probst A.J."/>
            <person name="Ladd B."/>
            <person name="Jarett J.K."/>
            <person name="Geller-Mcgrath D.E."/>
            <person name="Sieber C.M.K."/>
            <person name="Emerson J.B."/>
            <person name="Anantharaman K."/>
            <person name="Thomas B.C."/>
            <person name="Malmstrom R."/>
            <person name="Stieglmeier M."/>
            <person name="Klingl A."/>
            <person name="Woyke T."/>
            <person name="Ryan C.M."/>
            <person name="Banfield J.F."/>
        </authorList>
    </citation>
    <scope>NUCLEOTIDE SEQUENCE [LARGE SCALE GENOMIC DNA]</scope>
</reference>
<evidence type="ECO:0000313" key="6">
    <source>
        <dbReference type="EMBL" id="PJE73612.1"/>
    </source>
</evidence>
<comment type="similarity">
    <text evidence="1">Belongs to the ABC transporter superfamily.</text>
</comment>
<protein>
    <submittedName>
        <fullName evidence="6">ABC transporter ATP-binding protein</fullName>
    </submittedName>
</protein>
<dbReference type="EMBL" id="PFER01000025">
    <property type="protein sequence ID" value="PJE73612.1"/>
    <property type="molecule type" value="Genomic_DNA"/>
</dbReference>
<dbReference type="InterPro" id="IPR027417">
    <property type="entry name" value="P-loop_NTPase"/>
</dbReference>